<reference evidence="3" key="1">
    <citation type="submission" date="2022-12" db="EMBL/GenBank/DDBJ databases">
        <title>Draft genome assemblies for two species of Escallonia (Escalloniales).</title>
        <authorList>
            <person name="Chanderbali A."/>
            <person name="Dervinis C."/>
            <person name="Anghel I."/>
            <person name="Soltis D."/>
            <person name="Soltis P."/>
            <person name="Zapata F."/>
        </authorList>
    </citation>
    <scope>NUCLEOTIDE SEQUENCE</scope>
    <source>
        <strain evidence="3">UCBG64.0493</strain>
        <tissue evidence="3">Leaf</tissue>
    </source>
</reference>
<dbReference type="CDD" id="cd09279">
    <property type="entry name" value="RNase_HI_like"/>
    <property type="match status" value="1"/>
</dbReference>
<dbReference type="SUPFAM" id="SSF53098">
    <property type="entry name" value="Ribonuclease H-like"/>
    <property type="match status" value="1"/>
</dbReference>
<dbReference type="PANTHER" id="PTHR48475">
    <property type="entry name" value="RIBONUCLEASE H"/>
    <property type="match status" value="1"/>
</dbReference>
<dbReference type="AlphaFoldDB" id="A0AA88VAE4"/>
<dbReference type="Pfam" id="PF13456">
    <property type="entry name" value="RVT_3"/>
    <property type="match status" value="1"/>
</dbReference>
<proteinExistence type="predicted"/>
<dbReference type="InterPro" id="IPR012337">
    <property type="entry name" value="RNaseH-like_sf"/>
</dbReference>
<dbReference type="Proteomes" id="UP001188597">
    <property type="component" value="Unassembled WGS sequence"/>
</dbReference>
<dbReference type="Gene3D" id="3.30.420.10">
    <property type="entry name" value="Ribonuclease H-like superfamily/Ribonuclease H"/>
    <property type="match status" value="1"/>
</dbReference>
<dbReference type="GO" id="GO:0003676">
    <property type="term" value="F:nucleic acid binding"/>
    <property type="evidence" value="ECO:0007669"/>
    <property type="project" value="InterPro"/>
</dbReference>
<dbReference type="PANTHER" id="PTHR48475:SF1">
    <property type="entry name" value="RNASE H TYPE-1 DOMAIN-CONTAINING PROTEIN"/>
    <property type="match status" value="1"/>
</dbReference>
<comment type="caution">
    <text evidence="3">The sequence shown here is derived from an EMBL/GenBank/DDBJ whole genome shotgun (WGS) entry which is preliminary data.</text>
</comment>
<accession>A0AA88VAE4</accession>
<organism evidence="3 4">
    <name type="scientific">Escallonia herrerae</name>
    <dbReference type="NCBI Taxonomy" id="1293975"/>
    <lineage>
        <taxon>Eukaryota</taxon>
        <taxon>Viridiplantae</taxon>
        <taxon>Streptophyta</taxon>
        <taxon>Embryophyta</taxon>
        <taxon>Tracheophyta</taxon>
        <taxon>Spermatophyta</taxon>
        <taxon>Magnoliopsida</taxon>
        <taxon>eudicotyledons</taxon>
        <taxon>Gunneridae</taxon>
        <taxon>Pentapetalae</taxon>
        <taxon>asterids</taxon>
        <taxon>campanulids</taxon>
        <taxon>Escalloniales</taxon>
        <taxon>Escalloniaceae</taxon>
        <taxon>Escallonia</taxon>
    </lineage>
</organism>
<feature type="region of interest" description="Disordered" evidence="1">
    <location>
        <begin position="428"/>
        <end position="447"/>
    </location>
</feature>
<protein>
    <recommendedName>
        <fullName evidence="2">RNase H type-1 domain-containing protein</fullName>
    </recommendedName>
</protein>
<keyword evidence="4" id="KW-1185">Reference proteome</keyword>
<dbReference type="PROSITE" id="PS50879">
    <property type="entry name" value="RNASE_H_1"/>
    <property type="match status" value="1"/>
</dbReference>
<name>A0AA88VAE4_9ASTE</name>
<sequence>MYFDGASRSPDGTKQETTKNNKSGIGIVFVTLEGALLPYSFALSEGCSNNEAEYEFVIAGLELALQIPIIELTIYGDSQLVVKQLRGEYTVRRTNLVPYHERANQLLSQFRKVQIFHIRRGVNARADSLVGLATSMTLPDNKTITITVGERRVLQPLNQVPQLEPVFIINMIENVKDWREPFINYLLYGRLPEEKAKRAEIRRRAVKFIMWKETLYKRSLDGVYLRCIAKGEIQEVMKEVHAGCVYQQRMANAFNKKIDQPRHLGITQKCQWDPPLFPSTYRDQVLDHPLDESQPPDCIQRSASPSMTREANPAFWVSIIGWKEKYIALLDPALGISAIKFKKHHWRNLEAGIATAPCSASFLIAGYLQMTSPLDPSTPFSGLTALVLAIKRYKGYNSKINNYDSRLDETSSKMMHGSKHFENSLHQQFKQKPSSNQRNHFLESNSSMEMHEDAGETSVYDLMDNNEIKAKHGYARTMMDSVSSHHLRRYGGEVTNKQTEPRVRNSDDMNPKVAQRERVQSTPMMLKHGEFLDSKEKGQPRRMSKAAKRVRDEYRQQQHLRKAATTKLPPLTNKTRRAAEVPSSFSEDETALFMHGSNTLKAVGKINSCDWYETRQEKKATGAKTQTRSCIRCHLPAGSGMP</sequence>
<dbReference type="InterPro" id="IPR002156">
    <property type="entry name" value="RNaseH_domain"/>
</dbReference>
<dbReference type="GO" id="GO:0004523">
    <property type="term" value="F:RNA-DNA hybrid ribonuclease activity"/>
    <property type="evidence" value="ECO:0007669"/>
    <property type="project" value="InterPro"/>
</dbReference>
<evidence type="ECO:0000256" key="1">
    <source>
        <dbReference type="SAM" id="MobiDB-lite"/>
    </source>
</evidence>
<evidence type="ECO:0000313" key="4">
    <source>
        <dbReference type="Proteomes" id="UP001188597"/>
    </source>
</evidence>
<evidence type="ECO:0000313" key="3">
    <source>
        <dbReference type="EMBL" id="KAK3004298.1"/>
    </source>
</evidence>
<gene>
    <name evidence="3" type="ORF">RJ639_018394</name>
</gene>
<evidence type="ECO:0000259" key="2">
    <source>
        <dbReference type="PROSITE" id="PS50879"/>
    </source>
</evidence>
<dbReference type="EMBL" id="JAVXUP010002278">
    <property type="protein sequence ID" value="KAK3004298.1"/>
    <property type="molecule type" value="Genomic_DNA"/>
</dbReference>
<feature type="domain" description="RNase H type-1" evidence="2">
    <location>
        <begin position="1"/>
        <end position="139"/>
    </location>
</feature>
<dbReference type="InterPro" id="IPR036397">
    <property type="entry name" value="RNaseH_sf"/>
</dbReference>